<dbReference type="RefSeq" id="XP_007514113.1">
    <property type="nucleotide sequence ID" value="XM_007514051.1"/>
</dbReference>
<dbReference type="Proteomes" id="UP000198341">
    <property type="component" value="Chromosome 3"/>
</dbReference>
<proteinExistence type="predicted"/>
<dbReference type="KEGG" id="bpg:Bathy03g00430"/>
<keyword evidence="2" id="KW-1185">Reference proteome</keyword>
<evidence type="ECO:0000313" key="1">
    <source>
        <dbReference type="EMBL" id="CCO15550.1"/>
    </source>
</evidence>
<organism evidence="1 2">
    <name type="scientific">Bathycoccus prasinos</name>
    <dbReference type="NCBI Taxonomy" id="41875"/>
    <lineage>
        <taxon>Eukaryota</taxon>
        <taxon>Viridiplantae</taxon>
        <taxon>Chlorophyta</taxon>
        <taxon>Mamiellophyceae</taxon>
        <taxon>Mamiellales</taxon>
        <taxon>Bathycoccaceae</taxon>
        <taxon>Bathycoccus</taxon>
    </lineage>
</organism>
<reference evidence="1 2" key="1">
    <citation type="submission" date="2011-10" db="EMBL/GenBank/DDBJ databases">
        <authorList>
            <person name="Genoscope - CEA"/>
        </authorList>
    </citation>
    <scope>NUCLEOTIDE SEQUENCE [LARGE SCALE GENOMIC DNA]</scope>
    <source>
        <strain evidence="1 2">RCC 1105</strain>
    </source>
</reference>
<accession>K8ESZ4</accession>
<name>K8ESZ4_9CHLO</name>
<dbReference type="AlphaFoldDB" id="K8ESZ4"/>
<evidence type="ECO:0000313" key="2">
    <source>
        <dbReference type="Proteomes" id="UP000198341"/>
    </source>
</evidence>
<dbReference type="GeneID" id="19016581"/>
<dbReference type="EMBL" id="FO082276">
    <property type="protein sequence ID" value="CCO15550.1"/>
    <property type="molecule type" value="Genomic_DNA"/>
</dbReference>
<gene>
    <name evidence="1" type="ORF">Bathy03g00430</name>
</gene>
<sequence length="385" mass="42035">MVANALFQPTTLLRLVLLYLQQRDDDDDSENNDDQTVTKALVSVLSSNFAFVRFTNIFWAYLAATATVFSRSVAKTNAVASEWSVLDGLTFDIETFASRGTVASGIGAGQIYGIGYEVTSSAAAAINQVFEELNFDFRKKRRRRKLLGVNLKEGAYAASASRTMNATKFASVIERKKRETSTNSRKLLFDDDIVAEGDDEDDAERTMMHALAPMFLSNLPFSVRDEFLQSLQSVIIDPSLVLSFELNIARVNVLIPGKGYSALENAQLFRAGQRNVWSGYLQRRRSGVGASFSSAVGASYSPGDKLAFDIQDTTEKLKAATSIIDQLNADRVAKAHFSNTSKVDVDPFNLPDGTVLPDSEPIGVASLTYAIAISINFGQRVGVLA</sequence>
<protein>
    <submittedName>
        <fullName evidence="1">Uncharacterized protein</fullName>
    </submittedName>
</protein>